<dbReference type="AlphaFoldDB" id="A0A5B2VAJ3"/>
<dbReference type="Proteomes" id="UP000323142">
    <property type="component" value="Unassembled WGS sequence"/>
</dbReference>
<dbReference type="InterPro" id="IPR001279">
    <property type="entry name" value="Metallo-B-lactamas"/>
</dbReference>
<reference evidence="2 3" key="1">
    <citation type="submission" date="2019-09" db="EMBL/GenBank/DDBJ databases">
        <title>Salinarimonas rosea gen. nov., sp. nov., a new member of the a-2 subgroup of the Proteobacteria.</title>
        <authorList>
            <person name="Liu J."/>
        </authorList>
    </citation>
    <scope>NUCLEOTIDE SEQUENCE [LARGE SCALE GENOMIC DNA]</scope>
    <source>
        <strain evidence="2 3">BN140002</strain>
    </source>
</reference>
<dbReference type="OrthoDB" id="9788263at2"/>
<dbReference type="Pfam" id="PF17778">
    <property type="entry name" value="WHD_BLACT"/>
    <property type="match status" value="1"/>
</dbReference>
<dbReference type="InterPro" id="IPR041516">
    <property type="entry name" value="LACTB2_WH"/>
</dbReference>
<sequence>MADDITFDQDFGAEPGRLAELSPLVRRIVAANGGPVTFTGTCTYLVGRGTVAVIDPGPDDPAHVAAILDAVRGESVSHILVTHTHRDHSPAAAALKAATGALLVGCAPHHAARSLAEGEANRLEASNDHAYAPDQVMRDGDAVSGPGWTLGAVETPGHTANHLAFALPQESALFSGDHVMAWSTTFIGPPDGSMTEYMASLDKVRCRDETIYWPGHGGPVREPRRFVRALLHHRRQREASILNRLEAGDRTIGEMVPAIYQGLAPALRGAAALNVFAHLEDLVRRGLATSEGAPTLEGRYARAR</sequence>
<comment type="caution">
    <text evidence="2">The sequence shown here is derived from an EMBL/GenBank/DDBJ whole genome shotgun (WGS) entry which is preliminary data.</text>
</comment>
<dbReference type="Gene3D" id="1.10.10.10">
    <property type="entry name" value="Winged helix-like DNA-binding domain superfamily/Winged helix DNA-binding domain"/>
    <property type="match status" value="1"/>
</dbReference>
<protein>
    <submittedName>
        <fullName evidence="2">MBL fold metallo-hydrolase</fullName>
    </submittedName>
</protein>
<dbReference type="InterPro" id="IPR036866">
    <property type="entry name" value="RibonucZ/Hydroxyglut_hydro"/>
</dbReference>
<dbReference type="SMART" id="SM00849">
    <property type="entry name" value="Lactamase_B"/>
    <property type="match status" value="1"/>
</dbReference>
<evidence type="ECO:0000313" key="3">
    <source>
        <dbReference type="Proteomes" id="UP000323142"/>
    </source>
</evidence>
<dbReference type="PANTHER" id="PTHR23131:SF0">
    <property type="entry name" value="ENDORIBONUCLEASE LACTB2"/>
    <property type="match status" value="1"/>
</dbReference>
<proteinExistence type="predicted"/>
<dbReference type="InterPro" id="IPR036388">
    <property type="entry name" value="WH-like_DNA-bd_sf"/>
</dbReference>
<dbReference type="GO" id="GO:0016787">
    <property type="term" value="F:hydrolase activity"/>
    <property type="evidence" value="ECO:0007669"/>
    <property type="project" value="UniProtKB-KW"/>
</dbReference>
<keyword evidence="2" id="KW-0378">Hydrolase</keyword>
<organism evidence="2 3">
    <name type="scientific">Salinarimonas soli</name>
    <dbReference type="NCBI Taxonomy" id="1638099"/>
    <lineage>
        <taxon>Bacteria</taxon>
        <taxon>Pseudomonadati</taxon>
        <taxon>Pseudomonadota</taxon>
        <taxon>Alphaproteobacteria</taxon>
        <taxon>Hyphomicrobiales</taxon>
        <taxon>Salinarimonadaceae</taxon>
        <taxon>Salinarimonas</taxon>
    </lineage>
</organism>
<evidence type="ECO:0000313" key="2">
    <source>
        <dbReference type="EMBL" id="KAA2235470.1"/>
    </source>
</evidence>
<dbReference type="RefSeq" id="WP_149820774.1">
    <property type="nucleotide sequence ID" value="NZ_VUOA01000035.1"/>
</dbReference>
<dbReference type="CDD" id="cd16278">
    <property type="entry name" value="metallo-hydrolase-like_MBL-fold"/>
    <property type="match status" value="1"/>
</dbReference>
<keyword evidence="3" id="KW-1185">Reference proteome</keyword>
<accession>A0A5B2VAJ3</accession>
<dbReference type="PANTHER" id="PTHR23131">
    <property type="entry name" value="ENDORIBONUCLEASE LACTB2"/>
    <property type="match status" value="1"/>
</dbReference>
<dbReference type="Gene3D" id="3.60.15.10">
    <property type="entry name" value="Ribonuclease Z/Hydroxyacylglutathione hydrolase-like"/>
    <property type="match status" value="1"/>
</dbReference>
<evidence type="ECO:0000259" key="1">
    <source>
        <dbReference type="SMART" id="SM00849"/>
    </source>
</evidence>
<name>A0A5B2VAJ3_9HYPH</name>
<dbReference type="Pfam" id="PF00753">
    <property type="entry name" value="Lactamase_B"/>
    <property type="match status" value="1"/>
</dbReference>
<feature type="domain" description="Metallo-beta-lactamase" evidence="1">
    <location>
        <begin position="39"/>
        <end position="216"/>
    </location>
</feature>
<dbReference type="EMBL" id="VUOA01000035">
    <property type="protein sequence ID" value="KAA2235470.1"/>
    <property type="molecule type" value="Genomic_DNA"/>
</dbReference>
<reference evidence="2 3" key="2">
    <citation type="submission" date="2019-09" db="EMBL/GenBank/DDBJ databases">
        <authorList>
            <person name="Jin C."/>
        </authorList>
    </citation>
    <scope>NUCLEOTIDE SEQUENCE [LARGE SCALE GENOMIC DNA]</scope>
    <source>
        <strain evidence="2 3">BN140002</strain>
    </source>
</reference>
<dbReference type="SUPFAM" id="SSF56281">
    <property type="entry name" value="Metallo-hydrolase/oxidoreductase"/>
    <property type="match status" value="1"/>
</dbReference>
<gene>
    <name evidence="2" type="ORF">F0L46_19820</name>
</gene>
<dbReference type="InterPro" id="IPR050662">
    <property type="entry name" value="Sec-metab_biosynth-thioest"/>
</dbReference>